<feature type="transmembrane region" description="Helical" evidence="5">
    <location>
        <begin position="23"/>
        <end position="45"/>
    </location>
</feature>
<feature type="transmembrane region" description="Helical" evidence="5">
    <location>
        <begin position="150"/>
        <end position="173"/>
    </location>
</feature>
<dbReference type="GO" id="GO:0016020">
    <property type="term" value="C:membrane"/>
    <property type="evidence" value="ECO:0007669"/>
    <property type="project" value="UniProtKB-SubCell"/>
</dbReference>
<keyword evidence="4 5" id="KW-0472">Membrane</keyword>
<evidence type="ECO:0000256" key="4">
    <source>
        <dbReference type="ARBA" id="ARBA00023136"/>
    </source>
</evidence>
<feature type="transmembrane region" description="Helical" evidence="5">
    <location>
        <begin position="303"/>
        <end position="321"/>
    </location>
</feature>
<sequence length="422" mass="46325">MIEEVNSNGNKEYYILIKKVVRWVRLSILLAIPIGIVVGLYNRLLTAANSFRKEHELLILFLPIAGILITFMYLRTKRNAYSGENLLKSEVQSAAKDIPFYMSFVVFIGSVLTTFFGGSAGKEGSAVAMGGTFGDFIARKFNLSDDEQRTLVICGVGSAFGVIYDVPFAGAILGMELVLKGRFHYTALIPAFFTTVVSNEIAIRVGSKSVQYPNLILDDLSVMVIIKLIILGIIFGLGGFIFNFVLDNSSRVYNKITKNPYIKAILGGVITIILFFLVGDNYNGLGQSFINDSFNNYVSIMDCIWKIIFTAVALGSVFQGGRGNPTFFVGATLGSFVSQYINLPLPSVTALGMIGVFCSATSLPMTSIAMALEYFGGEEMIAIILVMTVSYIISAFYDILSKKKLPKEKAMLFKGYVHKNKE</sequence>
<evidence type="ECO:0000256" key="3">
    <source>
        <dbReference type="ARBA" id="ARBA00022989"/>
    </source>
</evidence>
<feature type="transmembrane region" description="Helical" evidence="5">
    <location>
        <begin position="98"/>
        <end position="116"/>
    </location>
</feature>
<reference evidence="6" key="1">
    <citation type="submission" date="2019-11" db="EMBL/GenBank/DDBJ databases">
        <authorList>
            <person name="Feng L."/>
        </authorList>
    </citation>
    <scope>NUCLEOTIDE SEQUENCE</scope>
    <source>
        <strain evidence="6">CTertiumLFYP3</strain>
    </source>
</reference>
<evidence type="ECO:0000256" key="2">
    <source>
        <dbReference type="ARBA" id="ARBA00022692"/>
    </source>
</evidence>
<feature type="transmembrane region" description="Helical" evidence="5">
    <location>
        <begin position="224"/>
        <end position="246"/>
    </location>
</feature>
<name>A0A6N3EZM1_9CLOT</name>
<comment type="subcellular location">
    <subcellularLocation>
        <location evidence="1">Membrane</location>
        <topology evidence="1">Multi-pass membrane protein</topology>
    </subcellularLocation>
</comment>
<evidence type="ECO:0000256" key="1">
    <source>
        <dbReference type="ARBA" id="ARBA00004141"/>
    </source>
</evidence>
<gene>
    <name evidence="6" type="primary">clcA_2</name>
    <name evidence="6" type="ORF">CTLFYP3_02487</name>
</gene>
<feature type="transmembrane region" description="Helical" evidence="5">
    <location>
        <begin position="57"/>
        <end position="74"/>
    </location>
</feature>
<keyword evidence="2 5" id="KW-0812">Transmembrane</keyword>
<dbReference type="AlphaFoldDB" id="A0A6N3EZM1"/>
<dbReference type="InterPro" id="IPR050368">
    <property type="entry name" value="ClC-type_chloride_channel"/>
</dbReference>
<dbReference type="Gene3D" id="1.10.3080.10">
    <property type="entry name" value="Clc chloride channel"/>
    <property type="match status" value="1"/>
</dbReference>
<keyword evidence="3 5" id="KW-1133">Transmembrane helix</keyword>
<dbReference type="SUPFAM" id="SSF81340">
    <property type="entry name" value="Clc chloride channel"/>
    <property type="match status" value="1"/>
</dbReference>
<feature type="transmembrane region" description="Helical" evidence="5">
    <location>
        <begin position="350"/>
        <end position="375"/>
    </location>
</feature>
<protein>
    <submittedName>
        <fullName evidence="6">H(+)/Cl(-) exchange transporter ClcA</fullName>
    </submittedName>
</protein>
<organism evidence="6">
    <name type="scientific">Clostridium tertium</name>
    <dbReference type="NCBI Taxonomy" id="1559"/>
    <lineage>
        <taxon>Bacteria</taxon>
        <taxon>Bacillati</taxon>
        <taxon>Bacillota</taxon>
        <taxon>Clostridia</taxon>
        <taxon>Eubacteriales</taxon>
        <taxon>Clostridiaceae</taxon>
        <taxon>Clostridium</taxon>
    </lineage>
</organism>
<proteinExistence type="predicted"/>
<accession>A0A6N3EZM1</accession>
<evidence type="ECO:0000313" key="6">
    <source>
        <dbReference type="EMBL" id="VYU45258.1"/>
    </source>
</evidence>
<feature type="transmembrane region" description="Helical" evidence="5">
    <location>
        <begin position="261"/>
        <end position="282"/>
    </location>
</feature>
<dbReference type="Pfam" id="PF00654">
    <property type="entry name" value="Voltage_CLC"/>
    <property type="match status" value="1"/>
</dbReference>
<dbReference type="InterPro" id="IPR001807">
    <property type="entry name" value="ClC"/>
</dbReference>
<evidence type="ECO:0000256" key="5">
    <source>
        <dbReference type="SAM" id="Phobius"/>
    </source>
</evidence>
<dbReference type="RefSeq" id="WP_156626921.1">
    <property type="nucleotide sequence ID" value="NZ_CACRTO010000022.1"/>
</dbReference>
<dbReference type="InterPro" id="IPR014743">
    <property type="entry name" value="Cl-channel_core"/>
</dbReference>
<feature type="transmembrane region" description="Helical" evidence="5">
    <location>
        <begin position="381"/>
        <end position="400"/>
    </location>
</feature>
<dbReference type="PANTHER" id="PTHR43427:SF12">
    <property type="entry name" value="CHLORIDE TRANSPORTER"/>
    <property type="match status" value="1"/>
</dbReference>
<dbReference type="PANTHER" id="PTHR43427">
    <property type="entry name" value="CHLORIDE CHANNEL PROTEIN CLC-E"/>
    <property type="match status" value="1"/>
</dbReference>
<dbReference type="EMBL" id="CACRTO010000022">
    <property type="protein sequence ID" value="VYU45258.1"/>
    <property type="molecule type" value="Genomic_DNA"/>
</dbReference>
<dbReference type="GO" id="GO:0015108">
    <property type="term" value="F:chloride transmembrane transporter activity"/>
    <property type="evidence" value="ECO:0007669"/>
    <property type="project" value="InterPro"/>
</dbReference>